<organism evidence="1 2">
    <name type="scientific">Dreissena polymorpha</name>
    <name type="common">Zebra mussel</name>
    <name type="synonym">Mytilus polymorpha</name>
    <dbReference type="NCBI Taxonomy" id="45954"/>
    <lineage>
        <taxon>Eukaryota</taxon>
        <taxon>Metazoa</taxon>
        <taxon>Spiralia</taxon>
        <taxon>Lophotrochozoa</taxon>
        <taxon>Mollusca</taxon>
        <taxon>Bivalvia</taxon>
        <taxon>Autobranchia</taxon>
        <taxon>Heteroconchia</taxon>
        <taxon>Euheterodonta</taxon>
        <taxon>Imparidentia</taxon>
        <taxon>Neoheterodontei</taxon>
        <taxon>Myida</taxon>
        <taxon>Dreissenoidea</taxon>
        <taxon>Dreissenidae</taxon>
        <taxon>Dreissena</taxon>
    </lineage>
</organism>
<protein>
    <submittedName>
        <fullName evidence="1">Uncharacterized protein</fullName>
    </submittedName>
</protein>
<comment type="caution">
    <text evidence="1">The sequence shown here is derived from an EMBL/GenBank/DDBJ whole genome shotgun (WGS) entry which is preliminary data.</text>
</comment>
<sequence length="79" mass="9012">MLYKIINDLVDIPANQYLIQAPSCPKDQNRKYHQSSTFTSYHKNSFFPHTISVWNHLPATVAEAPDLVSFKQGLSSLTF</sequence>
<dbReference type="Proteomes" id="UP000828390">
    <property type="component" value="Unassembled WGS sequence"/>
</dbReference>
<accession>A0A9D4RQU1</accession>
<reference evidence="1" key="2">
    <citation type="submission" date="2020-11" db="EMBL/GenBank/DDBJ databases">
        <authorList>
            <person name="McCartney M.A."/>
            <person name="Auch B."/>
            <person name="Kono T."/>
            <person name="Mallez S."/>
            <person name="Becker A."/>
            <person name="Gohl D.M."/>
            <person name="Silverstein K.A.T."/>
            <person name="Koren S."/>
            <person name="Bechman K.B."/>
            <person name="Herman A."/>
            <person name="Abrahante J.E."/>
            <person name="Garbe J."/>
        </authorList>
    </citation>
    <scope>NUCLEOTIDE SEQUENCE</scope>
    <source>
        <strain evidence="1">Duluth1</strain>
        <tissue evidence="1">Whole animal</tissue>
    </source>
</reference>
<reference evidence="1" key="1">
    <citation type="journal article" date="2019" name="bioRxiv">
        <title>The Genome of the Zebra Mussel, Dreissena polymorpha: A Resource for Invasive Species Research.</title>
        <authorList>
            <person name="McCartney M.A."/>
            <person name="Auch B."/>
            <person name="Kono T."/>
            <person name="Mallez S."/>
            <person name="Zhang Y."/>
            <person name="Obille A."/>
            <person name="Becker A."/>
            <person name="Abrahante J.E."/>
            <person name="Garbe J."/>
            <person name="Badalamenti J.P."/>
            <person name="Herman A."/>
            <person name="Mangelson H."/>
            <person name="Liachko I."/>
            <person name="Sullivan S."/>
            <person name="Sone E.D."/>
            <person name="Koren S."/>
            <person name="Silverstein K.A.T."/>
            <person name="Beckman K.B."/>
            <person name="Gohl D.M."/>
        </authorList>
    </citation>
    <scope>NUCLEOTIDE SEQUENCE</scope>
    <source>
        <strain evidence="1">Duluth1</strain>
        <tissue evidence="1">Whole animal</tissue>
    </source>
</reference>
<name>A0A9D4RQU1_DREPO</name>
<keyword evidence="2" id="KW-1185">Reference proteome</keyword>
<dbReference type="AlphaFoldDB" id="A0A9D4RQU1"/>
<proteinExistence type="predicted"/>
<gene>
    <name evidence="1" type="ORF">DPMN_038588</name>
</gene>
<evidence type="ECO:0000313" key="1">
    <source>
        <dbReference type="EMBL" id="KAH3875325.1"/>
    </source>
</evidence>
<evidence type="ECO:0000313" key="2">
    <source>
        <dbReference type="Proteomes" id="UP000828390"/>
    </source>
</evidence>
<dbReference type="EMBL" id="JAIWYP010000002">
    <property type="protein sequence ID" value="KAH3875325.1"/>
    <property type="molecule type" value="Genomic_DNA"/>
</dbReference>